<dbReference type="EMBL" id="ML976006">
    <property type="protein sequence ID" value="KAF1945964.1"/>
    <property type="molecule type" value="Genomic_DNA"/>
</dbReference>
<dbReference type="AlphaFoldDB" id="A0A6A5T1R5"/>
<evidence type="ECO:0000256" key="1">
    <source>
        <dbReference type="SAM" id="SignalP"/>
    </source>
</evidence>
<dbReference type="Proteomes" id="UP000800038">
    <property type="component" value="Unassembled WGS sequence"/>
</dbReference>
<feature type="signal peptide" evidence="1">
    <location>
        <begin position="1"/>
        <end position="26"/>
    </location>
</feature>
<organism evidence="2 3">
    <name type="scientific">Clathrospora elynae</name>
    <dbReference type="NCBI Taxonomy" id="706981"/>
    <lineage>
        <taxon>Eukaryota</taxon>
        <taxon>Fungi</taxon>
        <taxon>Dikarya</taxon>
        <taxon>Ascomycota</taxon>
        <taxon>Pezizomycotina</taxon>
        <taxon>Dothideomycetes</taxon>
        <taxon>Pleosporomycetidae</taxon>
        <taxon>Pleosporales</taxon>
        <taxon>Diademaceae</taxon>
        <taxon>Clathrospora</taxon>
    </lineage>
</organism>
<evidence type="ECO:0000313" key="2">
    <source>
        <dbReference type="EMBL" id="KAF1945964.1"/>
    </source>
</evidence>
<feature type="chain" id="PRO_5025483728" evidence="1">
    <location>
        <begin position="27"/>
        <end position="108"/>
    </location>
</feature>
<gene>
    <name evidence="2" type="ORF">EJ02DRAFT_14309</name>
</gene>
<name>A0A6A5T1R5_9PLEO</name>
<accession>A0A6A5T1R5</accession>
<keyword evidence="1" id="KW-0732">Signal</keyword>
<proteinExistence type="predicted"/>
<protein>
    <submittedName>
        <fullName evidence="2">Uncharacterized protein</fullName>
    </submittedName>
</protein>
<evidence type="ECO:0000313" key="3">
    <source>
        <dbReference type="Proteomes" id="UP000800038"/>
    </source>
</evidence>
<sequence>MAKMRSQRHLPLLLLFSVPFNWCASGNSPRRLPSRERTASAPCYNPSPVFQRVVKSLRVFPRYARDAACGLGGGIAPIPYYCSSTLDVQALRPTTCHHAKTDCRCIRG</sequence>
<keyword evidence="3" id="KW-1185">Reference proteome</keyword>
<reference evidence="2" key="1">
    <citation type="journal article" date="2020" name="Stud. Mycol.">
        <title>101 Dothideomycetes genomes: a test case for predicting lifestyles and emergence of pathogens.</title>
        <authorList>
            <person name="Haridas S."/>
            <person name="Albert R."/>
            <person name="Binder M."/>
            <person name="Bloem J."/>
            <person name="Labutti K."/>
            <person name="Salamov A."/>
            <person name="Andreopoulos B."/>
            <person name="Baker S."/>
            <person name="Barry K."/>
            <person name="Bills G."/>
            <person name="Bluhm B."/>
            <person name="Cannon C."/>
            <person name="Castanera R."/>
            <person name="Culley D."/>
            <person name="Daum C."/>
            <person name="Ezra D."/>
            <person name="Gonzalez J."/>
            <person name="Henrissat B."/>
            <person name="Kuo A."/>
            <person name="Liang C."/>
            <person name="Lipzen A."/>
            <person name="Lutzoni F."/>
            <person name="Magnuson J."/>
            <person name="Mondo S."/>
            <person name="Nolan M."/>
            <person name="Ohm R."/>
            <person name="Pangilinan J."/>
            <person name="Park H.-J."/>
            <person name="Ramirez L."/>
            <person name="Alfaro M."/>
            <person name="Sun H."/>
            <person name="Tritt A."/>
            <person name="Yoshinaga Y."/>
            <person name="Zwiers L.-H."/>
            <person name="Turgeon B."/>
            <person name="Goodwin S."/>
            <person name="Spatafora J."/>
            <person name="Crous P."/>
            <person name="Grigoriev I."/>
        </authorList>
    </citation>
    <scope>NUCLEOTIDE SEQUENCE</scope>
    <source>
        <strain evidence="2">CBS 161.51</strain>
    </source>
</reference>